<dbReference type="Gene3D" id="2.40.30.10">
    <property type="entry name" value="Translation factors"/>
    <property type="match status" value="1"/>
</dbReference>
<organism evidence="10 11">
    <name type="scientific">Rhodovibrio salinarum</name>
    <dbReference type="NCBI Taxonomy" id="1087"/>
    <lineage>
        <taxon>Bacteria</taxon>
        <taxon>Pseudomonadati</taxon>
        <taxon>Pseudomonadota</taxon>
        <taxon>Alphaproteobacteria</taxon>
        <taxon>Rhodospirillales</taxon>
        <taxon>Rhodovibrionaceae</taxon>
        <taxon>Rhodovibrio</taxon>
    </lineage>
</organism>
<dbReference type="Pfam" id="PF03764">
    <property type="entry name" value="EFG_IV"/>
    <property type="match status" value="1"/>
</dbReference>
<dbReference type="GO" id="GO:0005525">
    <property type="term" value="F:GTP binding"/>
    <property type="evidence" value="ECO:0007669"/>
    <property type="project" value="UniProtKB-KW"/>
</dbReference>
<dbReference type="Gene3D" id="3.30.70.870">
    <property type="entry name" value="Elongation Factor G (Translational Gtpase), domain 3"/>
    <property type="match status" value="1"/>
</dbReference>
<dbReference type="SUPFAM" id="SSF52540">
    <property type="entry name" value="P-loop containing nucleoside triphosphate hydrolases"/>
    <property type="match status" value="1"/>
</dbReference>
<evidence type="ECO:0000256" key="6">
    <source>
        <dbReference type="ARBA" id="ARBA00024731"/>
    </source>
</evidence>
<evidence type="ECO:0000256" key="1">
    <source>
        <dbReference type="ARBA" id="ARBA00017872"/>
    </source>
</evidence>
<dbReference type="InterPro" id="IPR027417">
    <property type="entry name" value="P-loop_NTPase"/>
</dbReference>
<dbReference type="Gene3D" id="3.30.230.10">
    <property type="match status" value="1"/>
</dbReference>
<dbReference type="GO" id="GO:0032790">
    <property type="term" value="P:ribosome disassembly"/>
    <property type="evidence" value="ECO:0007669"/>
    <property type="project" value="TreeGrafter"/>
</dbReference>
<dbReference type="GO" id="GO:0003924">
    <property type="term" value="F:GTPase activity"/>
    <property type="evidence" value="ECO:0007669"/>
    <property type="project" value="InterPro"/>
</dbReference>
<sequence>MAQESAHPNRCVVLAGTATSGKTSLLQALLHTAGAIDPPNSGAGGHTVGDHSPEARRREMSTEPNIAHAEFLGESWSLIDCPGSIELMQDTKTCLMGADVAVVVVDPDPAKALTLTPLLRFLDAHRIPHMLFVNKVDAPQGPIKELIAALQDVSSRPLVLRQVPLRDGDRVTGYVDLVSERAYRYRTGQSSELIRMPESVQDDENAARQELLESLADFDDALLEKLLEDVVPPAEEIYQDITQDLANDKIVPVMLGAAQRDHGVTRLWKALRHETPDPSVAAARLNVPEAAGAQAGDLAACVLRTFYLPHTGKLSLIRLWQGELREDTNLAGQRLGSLYRMFGSELIKQARAEAGDLIALGRIEDLHTGDVIGPKGRVVSPEIAWPEPGFPVYGLVVHPQRREDEVKLTSALGKLREEDASLILDRTTEDQGLLLRGQGELHLGIALERLGNRFNVAVDSTRPHTSYRETIRKGTRYHARFKRQSGGHGQFADIQVEISPQPRSAGFNFTSSIVGGAVPKQYIPAVEAGVREGLQRGPLGFEVVDVAVELLDGQYHSVDSSDEAFRTAGRIAMQEGLQDCDSVLLEPIDEVRLAAPRAYISRVTNLVSGKRGQILGIEEKADWPGWDEVRAHMPASELGDLIVELRSVTQGVGFFEHAYDHLQELSGRLADKVVHERQSTAR</sequence>
<evidence type="ECO:0000256" key="7">
    <source>
        <dbReference type="SAM" id="MobiDB-lite"/>
    </source>
</evidence>
<dbReference type="SMART" id="SM00838">
    <property type="entry name" value="EFG_C"/>
    <property type="match status" value="1"/>
</dbReference>
<reference evidence="10" key="1">
    <citation type="submission" date="2017-08" db="EMBL/GenBank/DDBJ databases">
        <authorList>
            <person name="Imhoff J.F."/>
            <person name="Rahn T."/>
            <person name="Kuenzel S."/>
            <person name="Neulinger S.C."/>
        </authorList>
    </citation>
    <scope>NUCLEOTIDE SEQUENCE</scope>
    <source>
        <strain evidence="10">DSM 9154</strain>
    </source>
</reference>
<dbReference type="GO" id="GO:0097216">
    <property type="term" value="F:guanosine tetraphosphate binding"/>
    <property type="evidence" value="ECO:0007669"/>
    <property type="project" value="UniProtKB-ARBA"/>
</dbReference>
<dbReference type="PANTHER" id="PTHR43261:SF7">
    <property type="entry name" value="ELONGATION FACTOR G-LIKE PROTEIN"/>
    <property type="match status" value="1"/>
</dbReference>
<dbReference type="Pfam" id="PF00679">
    <property type="entry name" value="EFG_C"/>
    <property type="match status" value="1"/>
</dbReference>
<keyword evidence="11" id="KW-1185">Reference proteome</keyword>
<evidence type="ECO:0000259" key="9">
    <source>
        <dbReference type="SMART" id="SM00889"/>
    </source>
</evidence>
<keyword evidence="4" id="KW-0648">Protein biosynthesis</keyword>
<dbReference type="SMART" id="SM00889">
    <property type="entry name" value="EFG_IV"/>
    <property type="match status" value="1"/>
</dbReference>
<dbReference type="AlphaFoldDB" id="A0A934QK86"/>
<accession>A0A934QK86</accession>
<evidence type="ECO:0000313" key="10">
    <source>
        <dbReference type="EMBL" id="MBK1697995.1"/>
    </source>
</evidence>
<dbReference type="CDD" id="cd01434">
    <property type="entry name" value="EFG_mtEFG1_IV"/>
    <property type="match status" value="1"/>
</dbReference>
<dbReference type="Pfam" id="PF14492">
    <property type="entry name" value="EFG_III"/>
    <property type="match status" value="1"/>
</dbReference>
<dbReference type="NCBIfam" id="NF009379">
    <property type="entry name" value="PRK12740.1-3"/>
    <property type="match status" value="1"/>
</dbReference>
<dbReference type="InterPro" id="IPR000795">
    <property type="entry name" value="T_Tr_GTP-bd_dom"/>
</dbReference>
<dbReference type="NCBIfam" id="NF009891">
    <property type="entry name" value="PRK13351.1-1"/>
    <property type="match status" value="1"/>
</dbReference>
<keyword evidence="3 10" id="KW-0251">Elongation factor</keyword>
<keyword evidence="2" id="KW-0547">Nucleotide-binding</keyword>
<dbReference type="CDD" id="cd03713">
    <property type="entry name" value="EFG_mtEFG_C"/>
    <property type="match status" value="1"/>
</dbReference>
<gene>
    <name evidence="10" type="ORF">CKO21_12170</name>
</gene>
<dbReference type="GO" id="GO:0003746">
    <property type="term" value="F:translation elongation factor activity"/>
    <property type="evidence" value="ECO:0007669"/>
    <property type="project" value="UniProtKB-KW"/>
</dbReference>
<proteinExistence type="predicted"/>
<dbReference type="InterPro" id="IPR035649">
    <property type="entry name" value="EFG_V"/>
</dbReference>
<dbReference type="InterPro" id="IPR047872">
    <property type="entry name" value="EFG_IV"/>
</dbReference>
<dbReference type="RefSeq" id="WP_027288842.1">
    <property type="nucleotide sequence ID" value="NZ_NRRE01000026.1"/>
</dbReference>
<dbReference type="InterPro" id="IPR000640">
    <property type="entry name" value="EFG_V-like"/>
</dbReference>
<evidence type="ECO:0000256" key="3">
    <source>
        <dbReference type="ARBA" id="ARBA00022768"/>
    </source>
</evidence>
<dbReference type="InterPro" id="IPR005517">
    <property type="entry name" value="Transl_elong_EFG/EF2_IV"/>
</dbReference>
<feature type="compositionally biased region" description="Basic and acidic residues" evidence="7">
    <location>
        <begin position="48"/>
        <end position="61"/>
    </location>
</feature>
<evidence type="ECO:0000256" key="4">
    <source>
        <dbReference type="ARBA" id="ARBA00022917"/>
    </source>
</evidence>
<evidence type="ECO:0000259" key="8">
    <source>
        <dbReference type="SMART" id="SM00838"/>
    </source>
</evidence>
<dbReference type="InterPro" id="IPR035647">
    <property type="entry name" value="EFG_III/V"/>
</dbReference>
<dbReference type="Gene3D" id="3.40.50.300">
    <property type="entry name" value="P-loop containing nucleotide triphosphate hydrolases"/>
    <property type="match status" value="1"/>
</dbReference>
<dbReference type="Proteomes" id="UP000778970">
    <property type="component" value="Unassembled WGS sequence"/>
</dbReference>
<dbReference type="PANTHER" id="PTHR43261">
    <property type="entry name" value="TRANSLATION ELONGATION FACTOR G-RELATED"/>
    <property type="match status" value="1"/>
</dbReference>
<dbReference type="EMBL" id="NRRE01000026">
    <property type="protein sequence ID" value="MBK1697995.1"/>
    <property type="molecule type" value="Genomic_DNA"/>
</dbReference>
<dbReference type="SUPFAM" id="SSF54211">
    <property type="entry name" value="Ribosomal protein S5 domain 2-like"/>
    <property type="match status" value="1"/>
</dbReference>
<name>A0A934QK86_9PROT</name>
<feature type="region of interest" description="Disordered" evidence="7">
    <location>
        <begin position="36"/>
        <end position="61"/>
    </location>
</feature>
<dbReference type="CDD" id="cd04170">
    <property type="entry name" value="EF-G_bact"/>
    <property type="match status" value="1"/>
</dbReference>
<dbReference type="Gene3D" id="3.30.70.240">
    <property type="match status" value="1"/>
</dbReference>
<protein>
    <recommendedName>
        <fullName evidence="1">Elongation factor G</fullName>
    </recommendedName>
</protein>
<dbReference type="SUPFAM" id="SSF54980">
    <property type="entry name" value="EF-G C-terminal domain-like"/>
    <property type="match status" value="2"/>
</dbReference>
<evidence type="ECO:0000256" key="2">
    <source>
        <dbReference type="ARBA" id="ARBA00022741"/>
    </source>
</evidence>
<dbReference type="InterPro" id="IPR014721">
    <property type="entry name" value="Ribsml_uS5_D2-typ_fold_subgr"/>
</dbReference>
<evidence type="ECO:0000313" key="11">
    <source>
        <dbReference type="Proteomes" id="UP000778970"/>
    </source>
</evidence>
<feature type="domain" description="Elongation factor EFG" evidence="8">
    <location>
        <begin position="583"/>
        <end position="673"/>
    </location>
</feature>
<evidence type="ECO:0000256" key="5">
    <source>
        <dbReference type="ARBA" id="ARBA00023134"/>
    </source>
</evidence>
<reference evidence="10" key="2">
    <citation type="journal article" date="2020" name="Microorganisms">
        <title>Osmotic Adaptation and Compatible Solute Biosynthesis of Phototrophic Bacteria as Revealed from Genome Analyses.</title>
        <authorList>
            <person name="Imhoff J.F."/>
            <person name="Rahn T."/>
            <person name="Kunzel S."/>
            <person name="Keller A."/>
            <person name="Neulinger S.C."/>
        </authorList>
    </citation>
    <scope>NUCLEOTIDE SEQUENCE</scope>
    <source>
        <strain evidence="10">DSM 9154</strain>
    </source>
</reference>
<dbReference type="InterPro" id="IPR009000">
    <property type="entry name" value="Transl_B-barrel_sf"/>
</dbReference>
<feature type="domain" description="Translation elongation factor EFG/EF2" evidence="9">
    <location>
        <begin position="464"/>
        <end position="581"/>
    </location>
</feature>
<dbReference type="InterPro" id="IPR020568">
    <property type="entry name" value="Ribosomal_Su5_D2-typ_SF"/>
</dbReference>
<comment type="caution">
    <text evidence="10">The sequence shown here is derived from an EMBL/GenBank/DDBJ whole genome shotgun (WGS) entry which is preliminary data.</text>
</comment>
<dbReference type="InterPro" id="IPR041095">
    <property type="entry name" value="EFG_II"/>
</dbReference>
<dbReference type="Pfam" id="PF00009">
    <property type="entry name" value="GTP_EFTU"/>
    <property type="match status" value="1"/>
</dbReference>
<comment type="function">
    <text evidence="6">Catalyzes the GTP-dependent ribosomal translocation step during translation elongation. During this step, the ribosome changes from the pre-translocational (PRE) to the post-translocational (POST) state as the newly formed A-site-bound peptidyl-tRNA and P-site-bound deacylated tRNA move to the P and E sites, respectively. Catalyzes the coordinated movement of the two tRNA molecules, the mRNA and conformational changes in the ribosome.</text>
</comment>
<keyword evidence="5" id="KW-0342">GTP-binding</keyword>
<dbReference type="SUPFAM" id="SSF50447">
    <property type="entry name" value="Translation proteins"/>
    <property type="match status" value="1"/>
</dbReference>